<gene>
    <name evidence="2" type="ORF">RIF29_13661</name>
</gene>
<keyword evidence="3" id="KW-1185">Reference proteome</keyword>
<reference evidence="2 3" key="1">
    <citation type="submission" date="2024-01" db="EMBL/GenBank/DDBJ databases">
        <title>The genomes of 5 underutilized Papilionoideae crops provide insights into root nodulation and disease resistanc.</title>
        <authorList>
            <person name="Yuan L."/>
        </authorList>
    </citation>
    <scope>NUCLEOTIDE SEQUENCE [LARGE SCALE GENOMIC DNA]</scope>
    <source>
        <strain evidence="2">ZHUSHIDOU_FW_LH</strain>
        <tissue evidence="2">Leaf</tissue>
    </source>
</reference>
<name>A0AAN9IPL2_CROPI</name>
<dbReference type="Proteomes" id="UP001372338">
    <property type="component" value="Unassembled WGS sequence"/>
</dbReference>
<evidence type="ECO:0000256" key="1">
    <source>
        <dbReference type="SAM" id="SignalP"/>
    </source>
</evidence>
<comment type="caution">
    <text evidence="2">The sequence shown here is derived from an EMBL/GenBank/DDBJ whole genome shotgun (WGS) entry which is preliminary data.</text>
</comment>
<accession>A0AAN9IPL2</accession>
<sequence length="81" mass="9025">MGNLSFVRFFVPLLLVVSFCFASSALATTTEVSGNESRLEQSLLKKKKSYMCFKAKGESCNRSIRKSYTATNKADSKTLTR</sequence>
<organism evidence="2 3">
    <name type="scientific">Crotalaria pallida</name>
    <name type="common">Smooth rattlebox</name>
    <name type="synonym">Crotalaria striata</name>
    <dbReference type="NCBI Taxonomy" id="3830"/>
    <lineage>
        <taxon>Eukaryota</taxon>
        <taxon>Viridiplantae</taxon>
        <taxon>Streptophyta</taxon>
        <taxon>Embryophyta</taxon>
        <taxon>Tracheophyta</taxon>
        <taxon>Spermatophyta</taxon>
        <taxon>Magnoliopsida</taxon>
        <taxon>eudicotyledons</taxon>
        <taxon>Gunneridae</taxon>
        <taxon>Pentapetalae</taxon>
        <taxon>rosids</taxon>
        <taxon>fabids</taxon>
        <taxon>Fabales</taxon>
        <taxon>Fabaceae</taxon>
        <taxon>Papilionoideae</taxon>
        <taxon>50 kb inversion clade</taxon>
        <taxon>genistoids sensu lato</taxon>
        <taxon>core genistoids</taxon>
        <taxon>Crotalarieae</taxon>
        <taxon>Crotalaria</taxon>
    </lineage>
</organism>
<feature type="chain" id="PRO_5042828364" evidence="1">
    <location>
        <begin position="28"/>
        <end position="81"/>
    </location>
</feature>
<proteinExistence type="predicted"/>
<dbReference type="EMBL" id="JAYWIO010000002">
    <property type="protein sequence ID" value="KAK7283912.1"/>
    <property type="molecule type" value="Genomic_DNA"/>
</dbReference>
<dbReference type="AlphaFoldDB" id="A0AAN9IPL2"/>
<evidence type="ECO:0000313" key="3">
    <source>
        <dbReference type="Proteomes" id="UP001372338"/>
    </source>
</evidence>
<protein>
    <submittedName>
        <fullName evidence="2">Uncharacterized protein</fullName>
    </submittedName>
</protein>
<evidence type="ECO:0000313" key="2">
    <source>
        <dbReference type="EMBL" id="KAK7283912.1"/>
    </source>
</evidence>
<feature type="signal peptide" evidence="1">
    <location>
        <begin position="1"/>
        <end position="27"/>
    </location>
</feature>
<keyword evidence="1" id="KW-0732">Signal</keyword>